<feature type="region of interest" description="Disordered" evidence="1">
    <location>
        <begin position="92"/>
        <end position="112"/>
    </location>
</feature>
<dbReference type="Proteomes" id="UP001595921">
    <property type="component" value="Unassembled WGS sequence"/>
</dbReference>
<evidence type="ECO:0000313" key="3">
    <source>
        <dbReference type="Proteomes" id="UP001595921"/>
    </source>
</evidence>
<keyword evidence="3" id="KW-1185">Reference proteome</keyword>
<gene>
    <name evidence="2" type="ORF">ACFO0N_09695</name>
</gene>
<reference evidence="2 3" key="1">
    <citation type="journal article" date="2019" name="Int. J. Syst. Evol. Microbiol.">
        <title>The Global Catalogue of Microorganisms (GCM) 10K type strain sequencing project: providing services to taxonomists for standard genome sequencing and annotation.</title>
        <authorList>
            <consortium name="The Broad Institute Genomics Platform"/>
            <consortium name="The Broad Institute Genome Sequencing Center for Infectious Disease"/>
            <person name="Wu L."/>
            <person name="Ma J."/>
        </authorList>
    </citation>
    <scope>NUCLEOTIDE SEQUENCE [LARGE SCALE GENOMIC DNA]</scope>
    <source>
        <strain evidence="2 3">CGMCC 1.12553</strain>
    </source>
</reference>
<dbReference type="AlphaFoldDB" id="A0ABD5PCM2"/>
<evidence type="ECO:0000256" key="1">
    <source>
        <dbReference type="SAM" id="MobiDB-lite"/>
    </source>
</evidence>
<protein>
    <submittedName>
        <fullName evidence="2">Uncharacterized protein</fullName>
    </submittedName>
</protein>
<dbReference type="EMBL" id="JBHSDS010000006">
    <property type="protein sequence ID" value="MFC4358219.1"/>
    <property type="molecule type" value="Genomic_DNA"/>
</dbReference>
<evidence type="ECO:0000313" key="2">
    <source>
        <dbReference type="EMBL" id="MFC4358219.1"/>
    </source>
</evidence>
<comment type="caution">
    <text evidence="2">The sequence shown here is derived from an EMBL/GenBank/DDBJ whole genome shotgun (WGS) entry which is preliminary data.</text>
</comment>
<organism evidence="2 3">
    <name type="scientific">Halobium salinum</name>
    <dbReference type="NCBI Taxonomy" id="1364940"/>
    <lineage>
        <taxon>Archaea</taxon>
        <taxon>Methanobacteriati</taxon>
        <taxon>Methanobacteriota</taxon>
        <taxon>Stenosarchaea group</taxon>
        <taxon>Halobacteria</taxon>
        <taxon>Halobacteriales</taxon>
        <taxon>Haloferacaceae</taxon>
        <taxon>Halobium</taxon>
    </lineage>
</organism>
<accession>A0ABD5PCM2</accession>
<sequence>MPSLQRRMLVRAVGAGVTGLGVVAGCLERRDRTPPDMDAVTVFNDLAESVSLTLSLTRHSDGARVATENFSLTADGSRSFPTIAAVDTDYTCTVSDEEGPEPPTGTESSHDFSLPSRAYGVHVWVSEDGVEFRDIVA</sequence>
<dbReference type="RefSeq" id="WP_267624136.1">
    <property type="nucleotide sequence ID" value="NZ_JAODIW010000008.1"/>
</dbReference>
<name>A0ABD5PCM2_9EURY</name>
<proteinExistence type="predicted"/>
<dbReference type="PROSITE" id="PS51257">
    <property type="entry name" value="PROKAR_LIPOPROTEIN"/>
    <property type="match status" value="1"/>
</dbReference>